<sequence length="61" mass="6687">MTSYLEDQDDDGGASDLSTSTGDLGDNDHTNRDGVVSTQLHYDKTTEFHSLKEELIDSDPP</sequence>
<feature type="compositionally biased region" description="Acidic residues" evidence="1">
    <location>
        <begin position="1"/>
        <end position="13"/>
    </location>
</feature>
<evidence type="ECO:0000313" key="2">
    <source>
        <dbReference type="EMBL" id="RXH95415.1"/>
    </source>
</evidence>
<reference evidence="2 3" key="1">
    <citation type="submission" date="2018-10" db="EMBL/GenBank/DDBJ databases">
        <title>A high-quality apple genome assembly.</title>
        <authorList>
            <person name="Hu J."/>
        </authorList>
    </citation>
    <scope>NUCLEOTIDE SEQUENCE [LARGE SCALE GENOMIC DNA]</scope>
    <source>
        <strain evidence="3">cv. HFTH1</strain>
        <tissue evidence="2">Young leaf</tissue>
    </source>
</reference>
<organism evidence="2 3">
    <name type="scientific">Malus domestica</name>
    <name type="common">Apple</name>
    <name type="synonym">Pyrus malus</name>
    <dbReference type="NCBI Taxonomy" id="3750"/>
    <lineage>
        <taxon>Eukaryota</taxon>
        <taxon>Viridiplantae</taxon>
        <taxon>Streptophyta</taxon>
        <taxon>Embryophyta</taxon>
        <taxon>Tracheophyta</taxon>
        <taxon>Spermatophyta</taxon>
        <taxon>Magnoliopsida</taxon>
        <taxon>eudicotyledons</taxon>
        <taxon>Gunneridae</taxon>
        <taxon>Pentapetalae</taxon>
        <taxon>rosids</taxon>
        <taxon>fabids</taxon>
        <taxon>Rosales</taxon>
        <taxon>Rosaceae</taxon>
        <taxon>Amygdaloideae</taxon>
        <taxon>Maleae</taxon>
        <taxon>Malus</taxon>
    </lineage>
</organism>
<dbReference type="Proteomes" id="UP000290289">
    <property type="component" value="Chromosome 6"/>
</dbReference>
<keyword evidence="3" id="KW-1185">Reference proteome</keyword>
<protein>
    <submittedName>
        <fullName evidence="2">Uncharacterized protein</fullName>
    </submittedName>
</protein>
<evidence type="ECO:0000313" key="3">
    <source>
        <dbReference type="Proteomes" id="UP000290289"/>
    </source>
</evidence>
<feature type="region of interest" description="Disordered" evidence="1">
    <location>
        <begin position="1"/>
        <end position="38"/>
    </location>
</feature>
<evidence type="ECO:0000256" key="1">
    <source>
        <dbReference type="SAM" id="MobiDB-lite"/>
    </source>
</evidence>
<proteinExistence type="predicted"/>
<comment type="caution">
    <text evidence="2">The sequence shown here is derived from an EMBL/GenBank/DDBJ whole genome shotgun (WGS) entry which is preliminary data.</text>
</comment>
<accession>A0A498JK71</accession>
<dbReference type="AlphaFoldDB" id="A0A498JK71"/>
<name>A0A498JK71_MALDO</name>
<gene>
    <name evidence="2" type="ORF">DVH24_007915</name>
</gene>
<dbReference type="EMBL" id="RDQH01000332">
    <property type="protein sequence ID" value="RXH95415.1"/>
    <property type="molecule type" value="Genomic_DNA"/>
</dbReference>